<proteinExistence type="predicted"/>
<accession>R7ZKY4</accession>
<dbReference type="STRING" id="1232681.ADIS_4795"/>
<dbReference type="EMBL" id="AQHR01000126">
    <property type="protein sequence ID" value="EON74684.1"/>
    <property type="molecule type" value="Genomic_DNA"/>
</dbReference>
<evidence type="ECO:0000313" key="2">
    <source>
        <dbReference type="Proteomes" id="UP000013909"/>
    </source>
</evidence>
<evidence type="ECO:0000313" key="1">
    <source>
        <dbReference type="EMBL" id="EON74684.1"/>
    </source>
</evidence>
<name>R7ZKY4_9BACT</name>
<organism evidence="1 2">
    <name type="scientific">Lunatimonas lonarensis</name>
    <dbReference type="NCBI Taxonomy" id="1232681"/>
    <lineage>
        <taxon>Bacteria</taxon>
        <taxon>Pseudomonadati</taxon>
        <taxon>Bacteroidota</taxon>
        <taxon>Cytophagia</taxon>
        <taxon>Cytophagales</taxon>
        <taxon>Cyclobacteriaceae</taxon>
    </lineage>
</organism>
<keyword evidence="2" id="KW-1185">Reference proteome</keyword>
<sequence>MKQITIYIPDNKFPFFMELIKSLKFIKRVDTEEVSSKEEILKGLQEAVEEVNQIKAGKKKAQPLTEFLNEL</sequence>
<comment type="caution">
    <text evidence="1">The sequence shown here is derived from an EMBL/GenBank/DDBJ whole genome shotgun (WGS) entry which is preliminary data.</text>
</comment>
<dbReference type="OrthoDB" id="680548at2"/>
<gene>
    <name evidence="1" type="ORF">ADIS_4795</name>
</gene>
<dbReference type="Proteomes" id="UP000013909">
    <property type="component" value="Unassembled WGS sequence"/>
</dbReference>
<protein>
    <submittedName>
        <fullName evidence="1">Uncharacterized protein</fullName>
    </submittedName>
</protein>
<dbReference type="RefSeq" id="WP_010856906.1">
    <property type="nucleotide sequence ID" value="NZ_AQHR01000126.1"/>
</dbReference>
<reference evidence="1 2" key="1">
    <citation type="submission" date="2013-02" db="EMBL/GenBank/DDBJ databases">
        <title>A novel strain isolated from Lonar lake, Maharashtra, India.</title>
        <authorList>
            <person name="Singh A."/>
        </authorList>
    </citation>
    <scope>NUCLEOTIDE SEQUENCE [LARGE SCALE GENOMIC DNA]</scope>
    <source>
        <strain evidence="1 2">AK24</strain>
    </source>
</reference>
<dbReference type="AlphaFoldDB" id="R7ZKY4"/>